<dbReference type="GO" id="GO:0015450">
    <property type="term" value="F:protein-transporting ATPase activity"/>
    <property type="evidence" value="ECO:0007669"/>
    <property type="project" value="UniProtKB-UniRule"/>
</dbReference>
<evidence type="ECO:0000256" key="7">
    <source>
        <dbReference type="ARBA" id="ARBA00022989"/>
    </source>
</evidence>
<dbReference type="PANTHER" id="PTHR34182:SF1">
    <property type="entry name" value="PROTEIN-EXPORT MEMBRANE PROTEIN SECG"/>
    <property type="match status" value="1"/>
</dbReference>
<evidence type="ECO:0000256" key="6">
    <source>
        <dbReference type="ARBA" id="ARBA00022927"/>
    </source>
</evidence>
<gene>
    <name evidence="11" type="ORF">A3D54_04035</name>
</gene>
<keyword evidence="3 10" id="KW-0813">Transport</keyword>
<dbReference type="NCBIfam" id="TIGR00810">
    <property type="entry name" value="secG"/>
    <property type="match status" value="1"/>
</dbReference>
<dbReference type="PANTHER" id="PTHR34182">
    <property type="entry name" value="PROTEIN-EXPORT MEMBRANE PROTEIN SECG"/>
    <property type="match status" value="1"/>
</dbReference>
<evidence type="ECO:0000256" key="5">
    <source>
        <dbReference type="ARBA" id="ARBA00022692"/>
    </source>
</evidence>
<evidence type="ECO:0000313" key="11">
    <source>
        <dbReference type="EMBL" id="OGF18548.1"/>
    </source>
</evidence>
<dbReference type="GO" id="GO:0009306">
    <property type="term" value="P:protein secretion"/>
    <property type="evidence" value="ECO:0007669"/>
    <property type="project" value="UniProtKB-UniRule"/>
</dbReference>
<keyword evidence="8 10" id="KW-0811">Translocation</keyword>
<keyword evidence="7 10" id="KW-1133">Transmembrane helix</keyword>
<evidence type="ECO:0000256" key="1">
    <source>
        <dbReference type="ARBA" id="ARBA00004651"/>
    </source>
</evidence>
<dbReference type="Proteomes" id="UP000177691">
    <property type="component" value="Unassembled WGS sequence"/>
</dbReference>
<dbReference type="EMBL" id="MFFU01000043">
    <property type="protein sequence ID" value="OGF18548.1"/>
    <property type="molecule type" value="Genomic_DNA"/>
</dbReference>
<comment type="similarity">
    <text evidence="2 10">Belongs to the SecG family.</text>
</comment>
<keyword evidence="5 10" id="KW-0812">Transmembrane</keyword>
<protein>
    <recommendedName>
        <fullName evidence="10">Protein-export membrane protein SecG</fullName>
    </recommendedName>
</protein>
<keyword evidence="6 10" id="KW-0653">Protein transport</keyword>
<dbReference type="Pfam" id="PF03840">
    <property type="entry name" value="SecG"/>
    <property type="match status" value="1"/>
</dbReference>
<proteinExistence type="inferred from homology"/>
<comment type="function">
    <text evidence="10">Involved in protein export. Participates in an early event of protein translocation.</text>
</comment>
<sequence>MKILTILQTVVAVALMAAVLLQNRGAGLGGVFGGGDSSNVFSTKRGLEKTLFRATIALGVIFIGLALVNIIWQ</sequence>
<dbReference type="GO" id="GO:0065002">
    <property type="term" value="P:intracellular protein transmembrane transport"/>
    <property type="evidence" value="ECO:0007669"/>
    <property type="project" value="TreeGrafter"/>
</dbReference>
<keyword evidence="4 10" id="KW-1003">Cell membrane</keyword>
<comment type="caution">
    <text evidence="10">Lacks conserved residue(s) required for the propagation of feature annotation.</text>
</comment>
<evidence type="ECO:0000256" key="9">
    <source>
        <dbReference type="ARBA" id="ARBA00023136"/>
    </source>
</evidence>
<comment type="subcellular location">
    <subcellularLocation>
        <location evidence="1 10">Cell membrane</location>
        <topology evidence="1 10">Multi-pass membrane protein</topology>
    </subcellularLocation>
</comment>
<name>A0A1F5RVY2_9BACT</name>
<organism evidence="11 12">
    <name type="scientific">Candidatus Falkowbacteria bacterium RIFCSPHIGHO2_02_FULL_45_15</name>
    <dbReference type="NCBI Taxonomy" id="1797987"/>
    <lineage>
        <taxon>Bacteria</taxon>
        <taxon>Candidatus Falkowiibacteriota</taxon>
    </lineage>
</organism>
<evidence type="ECO:0000256" key="4">
    <source>
        <dbReference type="ARBA" id="ARBA00022475"/>
    </source>
</evidence>
<evidence type="ECO:0000313" key="12">
    <source>
        <dbReference type="Proteomes" id="UP000177691"/>
    </source>
</evidence>
<evidence type="ECO:0000256" key="2">
    <source>
        <dbReference type="ARBA" id="ARBA00008445"/>
    </source>
</evidence>
<dbReference type="GO" id="GO:0005886">
    <property type="term" value="C:plasma membrane"/>
    <property type="evidence" value="ECO:0007669"/>
    <property type="project" value="UniProtKB-SubCell"/>
</dbReference>
<comment type="caution">
    <text evidence="11">The sequence shown here is derived from an EMBL/GenBank/DDBJ whole genome shotgun (WGS) entry which is preliminary data.</text>
</comment>
<dbReference type="GO" id="GO:0043952">
    <property type="term" value="P:protein transport by the Sec complex"/>
    <property type="evidence" value="ECO:0007669"/>
    <property type="project" value="TreeGrafter"/>
</dbReference>
<evidence type="ECO:0000256" key="10">
    <source>
        <dbReference type="RuleBase" id="RU365087"/>
    </source>
</evidence>
<feature type="transmembrane region" description="Helical" evidence="10">
    <location>
        <begin position="51"/>
        <end position="72"/>
    </location>
</feature>
<evidence type="ECO:0000256" key="8">
    <source>
        <dbReference type="ARBA" id="ARBA00023010"/>
    </source>
</evidence>
<dbReference type="AlphaFoldDB" id="A0A1F5RVY2"/>
<accession>A0A1F5RVY2</accession>
<evidence type="ECO:0000256" key="3">
    <source>
        <dbReference type="ARBA" id="ARBA00022448"/>
    </source>
</evidence>
<dbReference type="InterPro" id="IPR004692">
    <property type="entry name" value="SecG"/>
</dbReference>
<keyword evidence="9 10" id="KW-0472">Membrane</keyword>
<reference evidence="11 12" key="1">
    <citation type="journal article" date="2016" name="Nat. Commun.">
        <title>Thousands of microbial genomes shed light on interconnected biogeochemical processes in an aquifer system.</title>
        <authorList>
            <person name="Anantharaman K."/>
            <person name="Brown C.T."/>
            <person name="Hug L.A."/>
            <person name="Sharon I."/>
            <person name="Castelle C.J."/>
            <person name="Probst A.J."/>
            <person name="Thomas B.C."/>
            <person name="Singh A."/>
            <person name="Wilkins M.J."/>
            <person name="Karaoz U."/>
            <person name="Brodie E.L."/>
            <person name="Williams K.H."/>
            <person name="Hubbard S.S."/>
            <person name="Banfield J.F."/>
        </authorList>
    </citation>
    <scope>NUCLEOTIDE SEQUENCE [LARGE SCALE GENOMIC DNA]</scope>
</reference>